<gene>
    <name evidence="2" type="ORF">ACFFI0_03815</name>
</gene>
<name>A0ABV6HEV6_9SPHI</name>
<organism evidence="2 3">
    <name type="scientific">Olivibacter oleidegradans</name>
    <dbReference type="NCBI Taxonomy" id="760123"/>
    <lineage>
        <taxon>Bacteria</taxon>
        <taxon>Pseudomonadati</taxon>
        <taxon>Bacteroidota</taxon>
        <taxon>Sphingobacteriia</taxon>
        <taxon>Sphingobacteriales</taxon>
        <taxon>Sphingobacteriaceae</taxon>
        <taxon>Olivibacter</taxon>
    </lineage>
</organism>
<dbReference type="SUPFAM" id="SSF52980">
    <property type="entry name" value="Restriction endonuclease-like"/>
    <property type="match status" value="1"/>
</dbReference>
<proteinExistence type="predicted"/>
<feature type="domain" description="PD-(D/E)XK endonuclease-like" evidence="1">
    <location>
        <begin position="663"/>
        <end position="941"/>
    </location>
</feature>
<dbReference type="Gene3D" id="3.90.320.10">
    <property type="match status" value="1"/>
</dbReference>
<dbReference type="RefSeq" id="WP_149105144.1">
    <property type="nucleotide sequence ID" value="NZ_JBHLWO010000001.1"/>
</dbReference>
<sequence length="970" mass="112585">MIPFLKEVANDLIARFGSELKDIAIIFNNKRPEMYMKKYLAELIGKPIWSPSFFTVQQFFNNAFVEREADKLTQILTLYQCYNAIQQRIDGKTMSIERFYPMAEIILNDFAQLDYDLVEPNEVYTELYDIALIEKQFPHFSEEQLSFMAQFWSTFNSEKHSYIQDRFIELWKTLPLLYTDFHQALKERGLATNSQFYRSFAKGDETSPSYIYQFKQLVFVGFNALNKAEALLFKKWQKAKRALFYFDVDRYYLDDVQQEAGAFLRRNLNSHGLLHALGAPFNQLADRNQNIKIVQTTSYTAQAKLLDSFLVDKKSTDAISQGLTAVLLADERLLIPTLQSIPVSIETNITMGFPISQSPIYGIVDLWLRIQERYLQQKSDLIYYKDVEIFLSHPLIHTPDPIKEQVQQLIYTNHYINVPLVELQAVSRTSFFDKRTDGRYLIKNLQEIIREIFQIRKEKELLTYPDAAIFTEVFKILNQLYDALSTLPSLSVEFTISLIRKSLQGITAAIEGDPLSGVQVMGLLETRNLDFKEIYILGVNEGILPKTSSSATFIPDSIRRAHGLPVLENQEALSAYLFYRLMQRAEQITLVYNGHVDENSSGEISRFVKQLQFESHFNFIELKQQQIIKTNEAPPAMEIKKVNEIGKILQSYLNRDNSLRPGISATAFTTFLQSPLLFFLKYVAKIKEPQLLTEDFEANRIGSIIHEIMQWFYEELKRVSPHITAQRIKDQLSRLDHLCLKATAKDFYGNPAYFDINSPSSTEKIVLEIVKEYAQIFIHHDLKNTPFTIIELENKQDYVIDFPITVDGKESSVKLYGIIDRVDEKDGKIRIVDYKTGSDALDYTDIDSLFDPSSGKFNKALLQTLFYTYIYEKKTGKIGVEPNLYVARRLRQEGSLFYTKSRGSKFLLSEASLSSFKEAFELRLRQVLEDLFNQQIPFKHDPRIDLPYNDHYQEFFRSGVDQDIEIESEY</sequence>
<keyword evidence="3" id="KW-1185">Reference proteome</keyword>
<evidence type="ECO:0000313" key="3">
    <source>
        <dbReference type="Proteomes" id="UP001589774"/>
    </source>
</evidence>
<dbReference type="EMBL" id="JBHLWO010000001">
    <property type="protein sequence ID" value="MFC0317417.1"/>
    <property type="molecule type" value="Genomic_DNA"/>
</dbReference>
<dbReference type="Gene3D" id="3.40.50.300">
    <property type="entry name" value="P-loop containing nucleotide triphosphate hydrolases"/>
    <property type="match status" value="1"/>
</dbReference>
<dbReference type="InterPro" id="IPR038726">
    <property type="entry name" value="PDDEXK_AddAB-type"/>
</dbReference>
<dbReference type="InterPro" id="IPR011335">
    <property type="entry name" value="Restrct_endonuc-II-like"/>
</dbReference>
<evidence type="ECO:0000259" key="1">
    <source>
        <dbReference type="Pfam" id="PF12705"/>
    </source>
</evidence>
<reference evidence="2 3" key="1">
    <citation type="submission" date="2024-09" db="EMBL/GenBank/DDBJ databases">
        <authorList>
            <person name="Sun Q."/>
            <person name="Mori K."/>
        </authorList>
    </citation>
    <scope>NUCLEOTIDE SEQUENCE [LARGE SCALE GENOMIC DNA]</scope>
    <source>
        <strain evidence="2 3">CCM 7765</strain>
    </source>
</reference>
<dbReference type="Pfam" id="PF12705">
    <property type="entry name" value="PDDEXK_1"/>
    <property type="match status" value="1"/>
</dbReference>
<protein>
    <submittedName>
        <fullName evidence="2">PD-(D/E)XK nuclease family protein</fullName>
    </submittedName>
</protein>
<dbReference type="Proteomes" id="UP001589774">
    <property type="component" value="Unassembled WGS sequence"/>
</dbReference>
<dbReference type="InterPro" id="IPR011604">
    <property type="entry name" value="PDDEXK-like_dom_sf"/>
</dbReference>
<comment type="caution">
    <text evidence="2">The sequence shown here is derived from an EMBL/GenBank/DDBJ whole genome shotgun (WGS) entry which is preliminary data.</text>
</comment>
<dbReference type="SUPFAM" id="SSF52540">
    <property type="entry name" value="P-loop containing nucleoside triphosphate hydrolases"/>
    <property type="match status" value="1"/>
</dbReference>
<accession>A0ABV6HEV6</accession>
<evidence type="ECO:0000313" key="2">
    <source>
        <dbReference type="EMBL" id="MFC0317417.1"/>
    </source>
</evidence>
<dbReference type="InterPro" id="IPR027417">
    <property type="entry name" value="P-loop_NTPase"/>
</dbReference>